<accession>A0A9W6UJF0</accession>
<dbReference type="AlphaFoldDB" id="A0A9W6UJF0"/>
<organism evidence="2 3">
    <name type="scientific">Nocardiopsis ansamitocini</name>
    <dbReference type="NCBI Taxonomy" id="1670832"/>
    <lineage>
        <taxon>Bacteria</taxon>
        <taxon>Bacillati</taxon>
        <taxon>Actinomycetota</taxon>
        <taxon>Actinomycetes</taxon>
        <taxon>Streptosporangiales</taxon>
        <taxon>Nocardiopsidaceae</taxon>
        <taxon>Nocardiopsis</taxon>
    </lineage>
</organism>
<comment type="caution">
    <text evidence="2">The sequence shown here is derived from an EMBL/GenBank/DDBJ whole genome shotgun (WGS) entry which is preliminary data.</text>
</comment>
<evidence type="ECO:0000313" key="2">
    <source>
        <dbReference type="EMBL" id="GLU47990.1"/>
    </source>
</evidence>
<protein>
    <submittedName>
        <fullName evidence="2">Uncharacterized protein</fullName>
    </submittedName>
</protein>
<gene>
    <name evidence="2" type="ORF">Nans01_23410</name>
</gene>
<dbReference type="Proteomes" id="UP001165092">
    <property type="component" value="Unassembled WGS sequence"/>
</dbReference>
<reference evidence="2" key="1">
    <citation type="submission" date="2023-02" db="EMBL/GenBank/DDBJ databases">
        <title>Nocardiopsis ansamitocini NBRC 112285.</title>
        <authorList>
            <person name="Ichikawa N."/>
            <person name="Sato H."/>
            <person name="Tonouchi N."/>
        </authorList>
    </citation>
    <scope>NUCLEOTIDE SEQUENCE</scope>
    <source>
        <strain evidence="2">NBRC 112285</strain>
    </source>
</reference>
<name>A0A9W6UJF0_9ACTN</name>
<keyword evidence="3" id="KW-1185">Reference proteome</keyword>
<evidence type="ECO:0000313" key="3">
    <source>
        <dbReference type="Proteomes" id="UP001165092"/>
    </source>
</evidence>
<feature type="region of interest" description="Disordered" evidence="1">
    <location>
        <begin position="1"/>
        <end position="28"/>
    </location>
</feature>
<sequence length="66" mass="7760">MSSRLTKSRTVKSDNQQQKLMVPRTEKRKAWRPYQQKYMETAAVTRELEDAPACTDRFPGRDNQVT</sequence>
<proteinExistence type="predicted"/>
<dbReference type="EMBL" id="BSQG01000003">
    <property type="protein sequence ID" value="GLU47990.1"/>
    <property type="molecule type" value="Genomic_DNA"/>
</dbReference>
<feature type="compositionally biased region" description="Basic residues" evidence="1">
    <location>
        <begin position="1"/>
        <end position="10"/>
    </location>
</feature>
<evidence type="ECO:0000256" key="1">
    <source>
        <dbReference type="SAM" id="MobiDB-lite"/>
    </source>
</evidence>